<comment type="similarity">
    <text evidence="1">Belongs to the AHA1 family.</text>
</comment>
<feature type="domain" description="Activator of Hsp90 ATPase homologue 1/2-like C-terminal" evidence="2">
    <location>
        <begin position="26"/>
        <end position="140"/>
    </location>
</feature>
<name>A0A7J5B9R6_9MICO</name>
<dbReference type="Pfam" id="PF08327">
    <property type="entry name" value="AHSA1"/>
    <property type="match status" value="1"/>
</dbReference>
<dbReference type="Proteomes" id="UP000433493">
    <property type="component" value="Unassembled WGS sequence"/>
</dbReference>
<dbReference type="InterPro" id="IPR013538">
    <property type="entry name" value="ASHA1/2-like_C"/>
</dbReference>
<evidence type="ECO:0000313" key="3">
    <source>
        <dbReference type="EMBL" id="KAB1642283.1"/>
    </source>
</evidence>
<evidence type="ECO:0000259" key="2">
    <source>
        <dbReference type="Pfam" id="PF08327"/>
    </source>
</evidence>
<comment type="caution">
    <text evidence="3">The sequence shown here is derived from an EMBL/GenBank/DDBJ whole genome shotgun (WGS) entry which is preliminary data.</text>
</comment>
<dbReference type="OrthoDB" id="5110124at2"/>
<organism evidence="3 4">
    <name type="scientific">Gulosibacter chungangensis</name>
    <dbReference type="NCBI Taxonomy" id="979746"/>
    <lineage>
        <taxon>Bacteria</taxon>
        <taxon>Bacillati</taxon>
        <taxon>Actinomycetota</taxon>
        <taxon>Actinomycetes</taxon>
        <taxon>Micrococcales</taxon>
        <taxon>Microbacteriaceae</taxon>
        <taxon>Gulosibacter</taxon>
    </lineage>
</organism>
<dbReference type="AlphaFoldDB" id="A0A7J5B9R6"/>
<protein>
    <recommendedName>
        <fullName evidence="2">Activator of Hsp90 ATPase homologue 1/2-like C-terminal domain-containing protein</fullName>
    </recommendedName>
</protein>
<keyword evidence="4" id="KW-1185">Reference proteome</keyword>
<dbReference type="Gene3D" id="3.30.530.20">
    <property type="match status" value="1"/>
</dbReference>
<evidence type="ECO:0000313" key="4">
    <source>
        <dbReference type="Proteomes" id="UP000433493"/>
    </source>
</evidence>
<dbReference type="EMBL" id="WBKB01000006">
    <property type="protein sequence ID" value="KAB1642283.1"/>
    <property type="molecule type" value="Genomic_DNA"/>
</dbReference>
<proteinExistence type="inferred from homology"/>
<sequence>MAEIFGTLSRISDNYSVTLAADSDFDRKTIWRAITKEDALTAWLGQPSGKIMTGEPFTITYPNDADYSIVARVQERRVPSTLVLHWQFNDLPENLVRISLSKRPTGGTEVRLEVIGLRREDAAIAAATWHAQMEFLRRYLYGDEILGHALRFRRDELAPEYESQLLAIGAPKKSRRELLAEIAFEQSHTPPQENEIRRVLHTHGHLA</sequence>
<accession>A0A7J5B9R6</accession>
<evidence type="ECO:0000256" key="1">
    <source>
        <dbReference type="ARBA" id="ARBA00006817"/>
    </source>
</evidence>
<dbReference type="SUPFAM" id="SSF55961">
    <property type="entry name" value="Bet v1-like"/>
    <property type="match status" value="1"/>
</dbReference>
<gene>
    <name evidence="3" type="ORF">F8O05_10715</name>
</gene>
<reference evidence="3 4" key="1">
    <citation type="submission" date="2019-09" db="EMBL/GenBank/DDBJ databases">
        <title>Phylogeny of genus Pseudoclavibacter and closely related genus.</title>
        <authorList>
            <person name="Li Y."/>
        </authorList>
    </citation>
    <scope>NUCLEOTIDE SEQUENCE [LARGE SCALE GENOMIC DNA]</scope>
    <source>
        <strain evidence="3 4">KCTC 13959</strain>
    </source>
</reference>
<dbReference type="RefSeq" id="WP_158052738.1">
    <property type="nucleotide sequence ID" value="NZ_WBKB01000006.1"/>
</dbReference>
<dbReference type="InterPro" id="IPR023393">
    <property type="entry name" value="START-like_dom_sf"/>
</dbReference>